<dbReference type="Proteomes" id="UP000272942">
    <property type="component" value="Unassembled WGS sequence"/>
</dbReference>
<dbReference type="EMBL" id="UZAN01049584">
    <property type="protein sequence ID" value="VDP87539.1"/>
    <property type="molecule type" value="Genomic_DNA"/>
</dbReference>
<reference evidence="2 3" key="2">
    <citation type="submission" date="2018-11" db="EMBL/GenBank/DDBJ databases">
        <authorList>
            <consortium name="Pathogen Informatics"/>
        </authorList>
    </citation>
    <scope>NUCLEOTIDE SEQUENCE [LARGE SCALE GENOMIC DNA]</scope>
    <source>
        <strain evidence="2 3">Egypt</strain>
    </source>
</reference>
<gene>
    <name evidence="2" type="ORF">ECPE_LOCUS10734</name>
</gene>
<evidence type="ECO:0000313" key="2">
    <source>
        <dbReference type="EMBL" id="VDP87539.1"/>
    </source>
</evidence>
<feature type="compositionally biased region" description="Basic and acidic residues" evidence="1">
    <location>
        <begin position="49"/>
        <end position="67"/>
    </location>
</feature>
<evidence type="ECO:0000256" key="1">
    <source>
        <dbReference type="SAM" id="MobiDB-lite"/>
    </source>
</evidence>
<name>A0A183AUU9_9TREM</name>
<sequence>MDSIDRAYFRGNDLRPVRGIITRNLSQSMVEITDLTDASVHRRHIDQIHFRDEQTVSVSEPHEKEDNPSNSEPPESEATVPQCHDVEQADAVQPAESEAKTSATLRRSRRKASQIDEALLREESCGDRVTSTHAPQYGFQVTNQKTKKPTSTVVSIGTNRIGRMQEGKQINHVVVD</sequence>
<feature type="region of interest" description="Disordered" evidence="1">
    <location>
        <begin position="49"/>
        <end position="113"/>
    </location>
</feature>
<evidence type="ECO:0000313" key="4">
    <source>
        <dbReference type="WBParaSite" id="ECPE_0001076701-mRNA-1"/>
    </source>
</evidence>
<protein>
    <submittedName>
        <fullName evidence="4">DUF2382 domain-containing protein</fullName>
    </submittedName>
</protein>
<dbReference type="WBParaSite" id="ECPE_0001076701-mRNA-1">
    <property type="protein sequence ID" value="ECPE_0001076701-mRNA-1"/>
    <property type="gene ID" value="ECPE_0001076701"/>
</dbReference>
<dbReference type="AlphaFoldDB" id="A0A183AUU9"/>
<organism evidence="4">
    <name type="scientific">Echinostoma caproni</name>
    <dbReference type="NCBI Taxonomy" id="27848"/>
    <lineage>
        <taxon>Eukaryota</taxon>
        <taxon>Metazoa</taxon>
        <taxon>Spiralia</taxon>
        <taxon>Lophotrochozoa</taxon>
        <taxon>Platyhelminthes</taxon>
        <taxon>Trematoda</taxon>
        <taxon>Digenea</taxon>
        <taxon>Plagiorchiida</taxon>
        <taxon>Echinostomata</taxon>
        <taxon>Echinostomatoidea</taxon>
        <taxon>Echinostomatidae</taxon>
        <taxon>Echinostoma</taxon>
    </lineage>
</organism>
<reference evidence="4" key="1">
    <citation type="submission" date="2016-06" db="UniProtKB">
        <authorList>
            <consortium name="WormBaseParasite"/>
        </authorList>
    </citation>
    <scope>IDENTIFICATION</scope>
</reference>
<evidence type="ECO:0000313" key="3">
    <source>
        <dbReference type="Proteomes" id="UP000272942"/>
    </source>
</evidence>
<accession>A0A183AUU9</accession>
<keyword evidence="3" id="KW-1185">Reference proteome</keyword>
<proteinExistence type="predicted"/>